<name>A0A495J8S3_9SPHI</name>
<keyword evidence="3" id="KW-1185">Reference proteome</keyword>
<dbReference type="RefSeq" id="WP_121201448.1">
    <property type="nucleotide sequence ID" value="NZ_RBKU01000001.1"/>
</dbReference>
<comment type="caution">
    <text evidence="2">The sequence shown here is derived from an EMBL/GenBank/DDBJ whole genome shotgun (WGS) entry which is preliminary data.</text>
</comment>
<gene>
    <name evidence="2" type="ORF">BDD43_5665</name>
</gene>
<dbReference type="Proteomes" id="UP000268007">
    <property type="component" value="Unassembled WGS sequence"/>
</dbReference>
<accession>A0A495J8S3</accession>
<dbReference type="SUPFAM" id="SSF143011">
    <property type="entry name" value="RelE-like"/>
    <property type="match status" value="1"/>
</dbReference>
<dbReference type="InterPro" id="IPR007712">
    <property type="entry name" value="RelE/ParE_toxin"/>
</dbReference>
<dbReference type="Gene3D" id="3.30.2310.20">
    <property type="entry name" value="RelE-like"/>
    <property type="match status" value="1"/>
</dbReference>
<evidence type="ECO:0000313" key="3">
    <source>
        <dbReference type="Proteomes" id="UP000268007"/>
    </source>
</evidence>
<dbReference type="AlphaFoldDB" id="A0A495J8S3"/>
<sequence>MYQLIFHSETQKDLQESYDWYEEQGENLGEQLLYQIEEGLEKVKNNPFHYQIITKKLRQALIEVFPFVICYEIDEKRELIYVSAIFHTSRNPKQKLRRKFNK</sequence>
<evidence type="ECO:0000313" key="2">
    <source>
        <dbReference type="EMBL" id="RKR85395.1"/>
    </source>
</evidence>
<reference evidence="2 3" key="1">
    <citation type="submission" date="2018-10" db="EMBL/GenBank/DDBJ databases">
        <title>Genomic Encyclopedia of Archaeal and Bacterial Type Strains, Phase II (KMG-II): from individual species to whole genera.</title>
        <authorList>
            <person name="Goeker M."/>
        </authorList>
    </citation>
    <scope>NUCLEOTIDE SEQUENCE [LARGE SCALE GENOMIC DNA]</scope>
    <source>
        <strain evidence="2 3">DSM 18602</strain>
    </source>
</reference>
<evidence type="ECO:0000256" key="1">
    <source>
        <dbReference type="ARBA" id="ARBA00022649"/>
    </source>
</evidence>
<dbReference type="Pfam" id="PF05016">
    <property type="entry name" value="ParE_toxin"/>
    <property type="match status" value="1"/>
</dbReference>
<dbReference type="EMBL" id="RBKU01000001">
    <property type="protein sequence ID" value="RKR85395.1"/>
    <property type="molecule type" value="Genomic_DNA"/>
</dbReference>
<protein>
    <submittedName>
        <fullName evidence="2">ParE-like toxin of type II ParDE toxin-antitoxin system</fullName>
    </submittedName>
</protein>
<keyword evidence="1" id="KW-1277">Toxin-antitoxin system</keyword>
<dbReference type="OrthoDB" id="595476at2"/>
<proteinExistence type="predicted"/>
<dbReference type="InterPro" id="IPR035093">
    <property type="entry name" value="RelE/ParE_toxin_dom_sf"/>
</dbReference>
<organism evidence="2 3">
    <name type="scientific">Mucilaginibacter gracilis</name>
    <dbReference type="NCBI Taxonomy" id="423350"/>
    <lineage>
        <taxon>Bacteria</taxon>
        <taxon>Pseudomonadati</taxon>
        <taxon>Bacteroidota</taxon>
        <taxon>Sphingobacteriia</taxon>
        <taxon>Sphingobacteriales</taxon>
        <taxon>Sphingobacteriaceae</taxon>
        <taxon>Mucilaginibacter</taxon>
    </lineage>
</organism>